<accession>A0AA88GNG9</accession>
<evidence type="ECO:0000313" key="2">
    <source>
        <dbReference type="EMBL" id="KAG2383650.1"/>
    </source>
</evidence>
<evidence type="ECO:0000313" key="3">
    <source>
        <dbReference type="Proteomes" id="UP000816034"/>
    </source>
</evidence>
<gene>
    <name evidence="2" type="ORF">C9374_004321</name>
</gene>
<reference evidence="2 3" key="1">
    <citation type="journal article" date="2018" name="BMC Genomics">
        <title>The genome of Naegleria lovaniensis, the basis for a comparative approach to unravel pathogenicity factors of the human pathogenic amoeba N. fowleri.</title>
        <authorList>
            <person name="Liechti N."/>
            <person name="Schurch N."/>
            <person name="Bruggmann R."/>
            <person name="Wittwer M."/>
        </authorList>
    </citation>
    <scope>NUCLEOTIDE SEQUENCE [LARGE SCALE GENOMIC DNA]</scope>
    <source>
        <strain evidence="2 3">ATCC 30569</strain>
    </source>
</reference>
<dbReference type="Proteomes" id="UP000816034">
    <property type="component" value="Unassembled WGS sequence"/>
</dbReference>
<evidence type="ECO:0000256" key="1">
    <source>
        <dbReference type="SAM" id="MobiDB-lite"/>
    </source>
</evidence>
<keyword evidence="3" id="KW-1185">Reference proteome</keyword>
<protein>
    <submittedName>
        <fullName evidence="2">Uncharacterized protein</fullName>
    </submittedName>
</protein>
<proteinExistence type="predicted"/>
<sequence length="187" mass="22300">MFGAINDQKDVADVMLMDLNDCLKKQWEMHVQSSSEKFRNDEFQKEATAQKGSLEALRDINSHIFNVEERYSNDSALVKQWITSDQEEEEQRKKKKLQSSEHENNNSSVEQQQEENILQLIRQRLDDNSKYDILEYIPTYSRWSVFEQEGTYRKYLQAIKYPFLSRTMALPHHLEYHLIFPSLPFTK</sequence>
<dbReference type="GeneID" id="68096776"/>
<organism evidence="2 3">
    <name type="scientific">Naegleria lovaniensis</name>
    <name type="common">Amoeba</name>
    <dbReference type="NCBI Taxonomy" id="51637"/>
    <lineage>
        <taxon>Eukaryota</taxon>
        <taxon>Discoba</taxon>
        <taxon>Heterolobosea</taxon>
        <taxon>Tetramitia</taxon>
        <taxon>Eutetramitia</taxon>
        <taxon>Vahlkampfiidae</taxon>
        <taxon>Naegleria</taxon>
    </lineage>
</organism>
<name>A0AA88GNG9_NAELO</name>
<comment type="caution">
    <text evidence="2">The sequence shown here is derived from an EMBL/GenBank/DDBJ whole genome shotgun (WGS) entry which is preliminary data.</text>
</comment>
<dbReference type="EMBL" id="PYSW02000020">
    <property type="protein sequence ID" value="KAG2383650.1"/>
    <property type="molecule type" value="Genomic_DNA"/>
</dbReference>
<feature type="region of interest" description="Disordered" evidence="1">
    <location>
        <begin position="89"/>
        <end position="112"/>
    </location>
</feature>
<dbReference type="AlphaFoldDB" id="A0AA88GNG9"/>
<dbReference type="RefSeq" id="XP_044549329.1">
    <property type="nucleotide sequence ID" value="XM_044693948.1"/>
</dbReference>